<feature type="region of interest" description="Disordered" evidence="9">
    <location>
        <begin position="199"/>
        <end position="539"/>
    </location>
</feature>
<feature type="compositionally biased region" description="Low complexity" evidence="9">
    <location>
        <begin position="453"/>
        <end position="474"/>
    </location>
</feature>
<feature type="compositionally biased region" description="Acidic residues" evidence="9">
    <location>
        <begin position="858"/>
        <end position="868"/>
    </location>
</feature>
<feature type="compositionally biased region" description="Acidic residues" evidence="9">
    <location>
        <begin position="590"/>
        <end position="620"/>
    </location>
</feature>
<dbReference type="PANTHER" id="PTHR14471:SF1">
    <property type="entry name" value="E3 UBIQUITIN-PROTEIN LIGASE MARCHF7"/>
    <property type="match status" value="1"/>
</dbReference>
<evidence type="ECO:0000256" key="5">
    <source>
        <dbReference type="ARBA" id="ARBA00022723"/>
    </source>
</evidence>
<feature type="compositionally biased region" description="Polar residues" evidence="9">
    <location>
        <begin position="39"/>
        <end position="94"/>
    </location>
</feature>
<feature type="domain" description="RING-CH-type" evidence="10">
    <location>
        <begin position="704"/>
        <end position="774"/>
    </location>
</feature>
<evidence type="ECO:0000256" key="9">
    <source>
        <dbReference type="SAM" id="MobiDB-lite"/>
    </source>
</evidence>
<evidence type="ECO:0000256" key="4">
    <source>
        <dbReference type="ARBA" id="ARBA00022679"/>
    </source>
</evidence>
<comment type="catalytic activity">
    <reaction evidence="1">
        <text>S-ubiquitinyl-[E2 ubiquitin-conjugating enzyme]-L-cysteine + [acceptor protein]-L-lysine = [E2 ubiquitin-conjugating enzyme]-L-cysteine + N(6)-ubiquitinyl-[acceptor protein]-L-lysine.</text>
        <dbReference type="EC" id="2.3.2.27"/>
    </reaction>
</comment>
<dbReference type="GeneTree" id="ENSGT00530000063836"/>
<dbReference type="SUPFAM" id="SSF57850">
    <property type="entry name" value="RING/U-box"/>
    <property type="match status" value="1"/>
</dbReference>
<dbReference type="InterPro" id="IPR052297">
    <property type="entry name" value="RING-CH-type_E3_ubiq-ligase"/>
</dbReference>
<evidence type="ECO:0000256" key="3">
    <source>
        <dbReference type="ARBA" id="ARBA00012483"/>
    </source>
</evidence>
<dbReference type="Pfam" id="PF12906">
    <property type="entry name" value="RINGv"/>
    <property type="match status" value="1"/>
</dbReference>
<evidence type="ECO:0000313" key="12">
    <source>
        <dbReference type="Proteomes" id="UP000694558"/>
    </source>
</evidence>
<reference evidence="11" key="1">
    <citation type="submission" date="2023-05" db="EMBL/GenBank/DDBJ databases">
        <title>High-quality long-read genome of Scophthalmus maximus.</title>
        <authorList>
            <person name="Lien S."/>
            <person name="Martinez P."/>
        </authorList>
    </citation>
    <scope>NUCLEOTIDE SEQUENCE [LARGE SCALE GENOMIC DNA]</scope>
</reference>
<evidence type="ECO:0000259" key="10">
    <source>
        <dbReference type="PROSITE" id="PS51292"/>
    </source>
</evidence>
<feature type="compositionally biased region" description="Polar residues" evidence="9">
    <location>
        <begin position="229"/>
        <end position="245"/>
    </location>
</feature>
<protein>
    <recommendedName>
        <fullName evidence="3">RING-type E3 ubiquitin transferase</fullName>
        <ecNumber evidence="3">2.3.2.27</ecNumber>
    </recommendedName>
</protein>
<dbReference type="PROSITE" id="PS51292">
    <property type="entry name" value="ZF_RING_CH"/>
    <property type="match status" value="1"/>
</dbReference>
<dbReference type="InterPro" id="IPR013083">
    <property type="entry name" value="Znf_RING/FYVE/PHD"/>
</dbReference>
<dbReference type="Ensembl" id="ENSSMAT00000020236.2">
    <property type="protein sequence ID" value="ENSSMAP00000019994.2"/>
    <property type="gene ID" value="ENSSMAG00000012263.2"/>
</dbReference>
<feature type="compositionally biased region" description="Low complexity" evidence="9">
    <location>
        <begin position="313"/>
        <end position="323"/>
    </location>
</feature>
<sequence length="868" mass="94488">MDSRSRRLPFCLSSPRSSYTSSIPTVSSSSLGSSRLYSRETTLSSDRFPRASSTYKADLDQQNSRLLSSTRDYGGSDSRSSNWKLPTSLTSSGRSYDRPWTESSLSSRSKLTDSEGRLGMSSGLLNASDDGDSKRAKLSYSNRGLSTRTPSALVTASTYTSKGLGSGRGIGGIGEKQNDTIDSSWSSCRLLSLSSSSSTKSLLSRREQESKYEPSSLSSLGDRRFRTPGVSSSLYQTDRLTSTYAQGARPKESAYSSSSSAARESSLSHHLSSSTPHRSSPLVRDLSSRTPTRFVSSSSSLRSSPVQTRKVVSSSDICSSYSSHTPRYSAPPVRPEATLPPRPAPEGGESEGRRSTRRLLSRLFSRRSSQDSSSGSSSVRSLDDDSPSTGGESVDGDEVAGLSVVDPDARRSETTSDGLRNLKADLAPIQEGTSDGYRSGLSGSRMTSWREPGVGSSNSSSSGVSTGPSWLSSSRSETTLDGLRNRRADLAPIQEGNSDGYRSGLSGSRMASWREPGVGSSNGTSSSGGGTSSSWLSSSLLGRCPPLLSRLRRHASNGSAHTAAASQECLSRPQHLLRRWDGVEHKTSQEDEDDDDDEEEDDDDEEEEDDDDDDSEEEEGAVGLDAFGVRRPCRLEDEALPEREDGSVAFPSHRRAGVYESISAAMAQLSSLENQLDVPKEKPAASRDQEKLRKIKERLLLEESDEEEGDLCRICQMGEESASNPLIQPCRCTGSLQYVHQDCIKRWLRSKIGSGTNLEAITTCELCKEKLRLDIDNFDIQELYRTHVQSEYDDFISSGLYLVVLLHFCEQRFSDVLGAVDAAGLFNLVRILHDHMDDLESSQSDGEVPDIRPSIEFSDLDDDLEEDY</sequence>
<keyword evidence="4" id="KW-0808">Transferase</keyword>
<proteinExistence type="predicted"/>
<feature type="compositionally biased region" description="Low complexity" evidence="9">
    <location>
        <begin position="253"/>
        <end position="306"/>
    </location>
</feature>
<dbReference type="GO" id="GO:0061630">
    <property type="term" value="F:ubiquitin protein ligase activity"/>
    <property type="evidence" value="ECO:0007669"/>
    <property type="project" value="UniProtKB-EC"/>
</dbReference>
<comment type="pathway">
    <text evidence="2">Protein modification; protein ubiquitination.</text>
</comment>
<dbReference type="Gene3D" id="3.30.40.10">
    <property type="entry name" value="Zinc/RING finger domain, C3HC4 (zinc finger)"/>
    <property type="match status" value="1"/>
</dbReference>
<dbReference type="GO" id="GO:0008270">
    <property type="term" value="F:zinc ion binding"/>
    <property type="evidence" value="ECO:0007669"/>
    <property type="project" value="UniProtKB-KW"/>
</dbReference>
<keyword evidence="8" id="KW-0862">Zinc</keyword>
<evidence type="ECO:0000256" key="1">
    <source>
        <dbReference type="ARBA" id="ARBA00000900"/>
    </source>
</evidence>
<feature type="compositionally biased region" description="Pro residues" evidence="9">
    <location>
        <begin position="332"/>
        <end position="344"/>
    </location>
</feature>
<name>A0A8D3AL97_SCOMX</name>
<organism evidence="11 12">
    <name type="scientific">Scophthalmus maximus</name>
    <name type="common">Turbot</name>
    <name type="synonym">Psetta maxima</name>
    <dbReference type="NCBI Taxonomy" id="52904"/>
    <lineage>
        <taxon>Eukaryota</taxon>
        <taxon>Metazoa</taxon>
        <taxon>Chordata</taxon>
        <taxon>Craniata</taxon>
        <taxon>Vertebrata</taxon>
        <taxon>Euteleostomi</taxon>
        <taxon>Actinopterygii</taxon>
        <taxon>Neopterygii</taxon>
        <taxon>Teleostei</taxon>
        <taxon>Neoteleostei</taxon>
        <taxon>Acanthomorphata</taxon>
        <taxon>Carangaria</taxon>
        <taxon>Pleuronectiformes</taxon>
        <taxon>Pleuronectoidei</taxon>
        <taxon>Scophthalmidae</taxon>
        <taxon>Scophthalmus</taxon>
    </lineage>
</organism>
<keyword evidence="7" id="KW-0833">Ubl conjugation pathway</keyword>
<keyword evidence="6" id="KW-0863">Zinc-finger</keyword>
<evidence type="ECO:0000313" key="11">
    <source>
        <dbReference type="Ensembl" id="ENSSMAP00000019994.2"/>
    </source>
</evidence>
<feature type="region of interest" description="Disordered" evidence="9">
    <location>
        <begin position="583"/>
        <end position="628"/>
    </location>
</feature>
<keyword evidence="5" id="KW-0479">Metal-binding</keyword>
<feature type="region of interest" description="Disordered" evidence="9">
    <location>
        <begin position="1"/>
        <end position="150"/>
    </location>
</feature>
<feature type="compositionally biased region" description="Low complexity" evidence="9">
    <location>
        <begin position="13"/>
        <end position="36"/>
    </location>
</feature>
<feature type="region of interest" description="Disordered" evidence="9">
    <location>
        <begin position="840"/>
        <end position="868"/>
    </location>
</feature>
<evidence type="ECO:0000256" key="2">
    <source>
        <dbReference type="ARBA" id="ARBA00004906"/>
    </source>
</evidence>
<feature type="compositionally biased region" description="Polar residues" evidence="9">
    <location>
        <begin position="139"/>
        <end position="150"/>
    </location>
</feature>
<dbReference type="InterPro" id="IPR011016">
    <property type="entry name" value="Znf_RING-CH"/>
</dbReference>
<feature type="compositionally biased region" description="Low complexity" evidence="9">
    <location>
        <begin position="361"/>
        <end position="380"/>
    </location>
</feature>
<dbReference type="SMART" id="SM00744">
    <property type="entry name" value="RINGv"/>
    <property type="match status" value="1"/>
</dbReference>
<dbReference type="AlphaFoldDB" id="A0A8D3AL97"/>
<dbReference type="Proteomes" id="UP000694558">
    <property type="component" value="Chromosome 5"/>
</dbReference>
<gene>
    <name evidence="11" type="primary">MARCHF7</name>
</gene>
<evidence type="ECO:0000256" key="7">
    <source>
        <dbReference type="ARBA" id="ARBA00022786"/>
    </source>
</evidence>
<evidence type="ECO:0000256" key="6">
    <source>
        <dbReference type="ARBA" id="ARBA00022771"/>
    </source>
</evidence>
<dbReference type="PANTHER" id="PTHR14471">
    <property type="entry name" value="MARCH7/10 E3 UBIQUITIN PROTEIN LIGASE FAMILY MEMBER"/>
    <property type="match status" value="1"/>
</dbReference>
<accession>A0A8D3AL97</accession>
<reference evidence="11" key="2">
    <citation type="submission" date="2025-08" db="UniProtKB">
        <authorList>
            <consortium name="Ensembl"/>
        </authorList>
    </citation>
    <scope>IDENTIFICATION</scope>
</reference>
<evidence type="ECO:0000256" key="8">
    <source>
        <dbReference type="ARBA" id="ARBA00022833"/>
    </source>
</evidence>
<dbReference type="EC" id="2.3.2.27" evidence="3"/>